<evidence type="ECO:0000256" key="1">
    <source>
        <dbReference type="ARBA" id="ARBA00004496"/>
    </source>
</evidence>
<dbReference type="RefSeq" id="WP_009142549.1">
    <property type="nucleotide sequence ID" value="NZ_GL830951.1"/>
</dbReference>
<dbReference type="PIRSF" id="PIRSF003107">
    <property type="entry name" value="PhoU"/>
    <property type="match status" value="1"/>
</dbReference>
<dbReference type="NCBIfam" id="TIGR02135">
    <property type="entry name" value="phoU_full"/>
    <property type="match status" value="1"/>
</dbReference>
<evidence type="ECO:0000256" key="8">
    <source>
        <dbReference type="PIRNR" id="PIRNR003107"/>
    </source>
</evidence>
<dbReference type="Pfam" id="PF01895">
    <property type="entry name" value="PhoU"/>
    <property type="match status" value="2"/>
</dbReference>
<evidence type="ECO:0000256" key="7">
    <source>
        <dbReference type="ARBA" id="ARBA00056181"/>
    </source>
</evidence>
<sequence>MRNNYAKQLEDLKKELILMGSLCENMLKDALDAFEQNDDTKASVIAESDDKIDIKESEIEALCLSLILHQQPVASDLRLISSSFKIITDLERIGDQACDIAEIALRLKYEDNENFKELSEMAKQTQKMFKEAIDSFVKLDIETAKNVLAQDDIVDEHFVNMRSRLISLIEKNDHEARIPLDLLLIAKYLERIADHSCNVANWIIFAITGHHSSGEII</sequence>
<dbReference type="GO" id="GO:0030643">
    <property type="term" value="P:intracellular phosphate ion homeostasis"/>
    <property type="evidence" value="ECO:0007669"/>
    <property type="project" value="InterPro"/>
</dbReference>
<comment type="similarity">
    <text evidence="2 8">Belongs to the PhoU family.</text>
</comment>
<dbReference type="InterPro" id="IPR038078">
    <property type="entry name" value="PhoU-like_sf"/>
</dbReference>
<feature type="domain" description="PhoU" evidence="9">
    <location>
        <begin position="118"/>
        <end position="203"/>
    </location>
</feature>
<gene>
    <name evidence="10" type="primary">phoU</name>
    <name evidence="10" type="ORF">HMPREF9444_00325</name>
</gene>
<dbReference type="GO" id="GO:0005737">
    <property type="term" value="C:cytoplasm"/>
    <property type="evidence" value="ECO:0007669"/>
    <property type="project" value="UniProtKB-SubCell"/>
</dbReference>
<dbReference type="Proteomes" id="UP000018458">
    <property type="component" value="Unassembled WGS sequence"/>
</dbReference>
<dbReference type="GO" id="GO:0045936">
    <property type="term" value="P:negative regulation of phosphate metabolic process"/>
    <property type="evidence" value="ECO:0007669"/>
    <property type="project" value="InterPro"/>
</dbReference>
<keyword evidence="4 8" id="KW-0813">Transport</keyword>
<name>E8LI11_SUCHY</name>
<keyword evidence="11" id="KW-1185">Reference proteome</keyword>
<dbReference type="STRING" id="762983.HMPREF9444_00325"/>
<keyword evidence="6 8" id="KW-0592">Phosphate transport</keyword>
<proteinExistence type="inferred from homology"/>
<organism evidence="10 11">
    <name type="scientific">Succinatimonas hippei (strain DSM 22608 / JCM 16073 / KCTC 15190 / YIT 12066)</name>
    <dbReference type="NCBI Taxonomy" id="762983"/>
    <lineage>
        <taxon>Bacteria</taxon>
        <taxon>Pseudomonadati</taxon>
        <taxon>Pseudomonadota</taxon>
        <taxon>Gammaproteobacteria</taxon>
        <taxon>Aeromonadales</taxon>
        <taxon>Succinivibrionaceae</taxon>
        <taxon>Succinatimonas</taxon>
    </lineage>
</organism>
<keyword evidence="5 8" id="KW-0963">Cytoplasm</keyword>
<dbReference type="OrthoDB" id="9814256at2"/>
<dbReference type="InterPro" id="IPR026022">
    <property type="entry name" value="PhoU_dom"/>
</dbReference>
<comment type="subunit">
    <text evidence="3 8">Homodimer.</text>
</comment>
<dbReference type="HOGENOM" id="CLU_078518_3_0_6"/>
<evidence type="ECO:0000259" key="9">
    <source>
        <dbReference type="Pfam" id="PF01895"/>
    </source>
</evidence>
<comment type="caution">
    <text evidence="10">The sequence shown here is derived from an EMBL/GenBank/DDBJ whole genome shotgun (WGS) entry which is preliminary data.</text>
</comment>
<dbReference type="AlphaFoldDB" id="E8LI11"/>
<dbReference type="PANTHER" id="PTHR42930">
    <property type="entry name" value="PHOSPHATE-SPECIFIC TRANSPORT SYSTEM ACCESSORY PROTEIN PHOU"/>
    <property type="match status" value="1"/>
</dbReference>
<evidence type="ECO:0000256" key="3">
    <source>
        <dbReference type="ARBA" id="ARBA00011738"/>
    </source>
</evidence>
<accession>E8LI11</accession>
<evidence type="ECO:0000256" key="4">
    <source>
        <dbReference type="ARBA" id="ARBA00022448"/>
    </source>
</evidence>
<dbReference type="InterPro" id="IPR028366">
    <property type="entry name" value="PhoU"/>
</dbReference>
<dbReference type="eggNOG" id="COG0704">
    <property type="taxonomic scope" value="Bacteria"/>
</dbReference>
<dbReference type="PANTHER" id="PTHR42930:SF3">
    <property type="entry name" value="PHOSPHATE-SPECIFIC TRANSPORT SYSTEM ACCESSORY PROTEIN PHOU"/>
    <property type="match status" value="1"/>
</dbReference>
<evidence type="ECO:0000256" key="5">
    <source>
        <dbReference type="ARBA" id="ARBA00022490"/>
    </source>
</evidence>
<protein>
    <recommendedName>
        <fullName evidence="8">Phosphate-specific transport system accessory protein PhoU</fullName>
    </recommendedName>
</protein>
<reference evidence="10 11" key="1">
    <citation type="submission" date="2011-01" db="EMBL/GenBank/DDBJ databases">
        <authorList>
            <person name="Weinstock G."/>
            <person name="Sodergren E."/>
            <person name="Clifton S."/>
            <person name="Fulton L."/>
            <person name="Fulton B."/>
            <person name="Courtney L."/>
            <person name="Fronick C."/>
            <person name="Harrison M."/>
            <person name="Strong C."/>
            <person name="Farmer C."/>
            <person name="Delahaunty K."/>
            <person name="Markovic C."/>
            <person name="Hall O."/>
            <person name="Minx P."/>
            <person name="Tomlinson C."/>
            <person name="Mitreva M."/>
            <person name="Hou S."/>
            <person name="Chen J."/>
            <person name="Wollam A."/>
            <person name="Pepin K.H."/>
            <person name="Johnson M."/>
            <person name="Bhonagiri V."/>
            <person name="Zhang X."/>
            <person name="Suruliraj S."/>
            <person name="Warren W."/>
            <person name="Chinwalla A."/>
            <person name="Mardis E.R."/>
            <person name="Wilson R.K."/>
        </authorList>
    </citation>
    <scope>NUCLEOTIDE SEQUENCE [LARGE SCALE GENOMIC DNA]</scope>
    <source>
        <strain evidence="11">DSM 22608 / JCM 16073 / KCTC 15190 / YIT 12066</strain>
    </source>
</reference>
<dbReference type="FunFam" id="1.20.58.220:FF:000004">
    <property type="entry name" value="Phosphate-specific transport system accessory protein PhoU"/>
    <property type="match status" value="1"/>
</dbReference>
<evidence type="ECO:0000313" key="11">
    <source>
        <dbReference type="Proteomes" id="UP000018458"/>
    </source>
</evidence>
<comment type="subcellular location">
    <subcellularLocation>
        <location evidence="1 8">Cytoplasm</location>
    </subcellularLocation>
</comment>
<comment type="function">
    <text evidence="7 8">Plays a role in the regulation of phosphate uptake.</text>
</comment>
<dbReference type="EMBL" id="AEVO01000013">
    <property type="protein sequence ID" value="EFY07832.1"/>
    <property type="molecule type" value="Genomic_DNA"/>
</dbReference>
<feature type="domain" description="PhoU" evidence="9">
    <location>
        <begin position="17"/>
        <end position="103"/>
    </location>
</feature>
<evidence type="ECO:0000256" key="2">
    <source>
        <dbReference type="ARBA" id="ARBA00008107"/>
    </source>
</evidence>
<dbReference type="SUPFAM" id="SSF109755">
    <property type="entry name" value="PhoU-like"/>
    <property type="match status" value="1"/>
</dbReference>
<evidence type="ECO:0000313" key="10">
    <source>
        <dbReference type="EMBL" id="EFY07832.1"/>
    </source>
</evidence>
<evidence type="ECO:0000256" key="6">
    <source>
        <dbReference type="ARBA" id="ARBA00022592"/>
    </source>
</evidence>
<dbReference type="GO" id="GO:0006817">
    <property type="term" value="P:phosphate ion transport"/>
    <property type="evidence" value="ECO:0007669"/>
    <property type="project" value="UniProtKB-KW"/>
</dbReference>
<dbReference type="Gene3D" id="1.20.58.220">
    <property type="entry name" value="Phosphate transport system protein phou homolog 2, domain 2"/>
    <property type="match status" value="1"/>
</dbReference>